<dbReference type="EMBL" id="LKCM01000206">
    <property type="protein sequence ID" value="KPQ42741.1"/>
    <property type="molecule type" value="Genomic_DNA"/>
</dbReference>
<evidence type="ECO:0000313" key="1">
    <source>
        <dbReference type="EMBL" id="KPQ42741.1"/>
    </source>
</evidence>
<organism evidence="1 2">
    <name type="scientific">Candidatus Methanoperedens nitratireducens</name>
    <dbReference type="NCBI Taxonomy" id="1392998"/>
    <lineage>
        <taxon>Archaea</taxon>
        <taxon>Methanobacteriati</taxon>
        <taxon>Methanobacteriota</taxon>
        <taxon>Stenosarchaea group</taxon>
        <taxon>Methanomicrobia</taxon>
        <taxon>Methanosarcinales</taxon>
        <taxon>ANME-2 cluster</taxon>
        <taxon>Candidatus Methanoperedentaceae</taxon>
        <taxon>Candidatus Methanoperedens</taxon>
    </lineage>
</organism>
<accession>A0A0P8AER1</accession>
<protein>
    <submittedName>
        <fullName evidence="1">Uncharacterized protein</fullName>
    </submittedName>
</protein>
<sequence length="65" mass="7532">MLRTRQERVELLKAGIFGKTIERLYITYNNFIIVGNPIFYELVEINTEKIKDIAISQEATAELSL</sequence>
<evidence type="ECO:0000313" key="2">
    <source>
        <dbReference type="Proteomes" id="UP000050360"/>
    </source>
</evidence>
<dbReference type="AlphaFoldDB" id="A0A0P8AER1"/>
<comment type="caution">
    <text evidence="1">The sequence shown here is derived from an EMBL/GenBank/DDBJ whole genome shotgun (WGS) entry which is preliminary data.</text>
</comment>
<name>A0A0P8AER1_9EURY</name>
<dbReference type="Proteomes" id="UP000050360">
    <property type="component" value="Unassembled WGS sequence"/>
</dbReference>
<proteinExistence type="predicted"/>
<reference evidence="1 2" key="1">
    <citation type="submission" date="2015-09" db="EMBL/GenBank/DDBJ databases">
        <title>A metagenomics-based metabolic model of nitrate-dependent anaerobic oxidation of methane by Methanoperedens-like archaea.</title>
        <authorList>
            <person name="Arshad A."/>
            <person name="Speth D.R."/>
            <person name="De Graaf R.M."/>
            <person name="Op Den Camp H.J."/>
            <person name="Jetten M.S."/>
            <person name="Welte C.U."/>
        </authorList>
    </citation>
    <scope>NUCLEOTIDE SEQUENCE [LARGE SCALE GENOMIC DNA]</scope>
</reference>
<gene>
    <name evidence="1" type="ORF">MPEBLZ_02688</name>
</gene>